<comment type="pathway">
    <text evidence="8">Carbohydrate metabolism; D-tagatose 6-phosphate degradation; D-glyceraldehyde 3-phosphate and glycerone phosphate from D-tagatose 6-phosphate: step 1/2.</text>
</comment>
<comment type="similarity">
    <text evidence="1">Belongs to the carbohydrate kinase pfkB family.</text>
</comment>
<dbReference type="EC" id="2.7.1.144" evidence="8"/>
<dbReference type="InterPro" id="IPR029056">
    <property type="entry name" value="Ribokinase-like"/>
</dbReference>
<dbReference type="GO" id="GO:0005829">
    <property type="term" value="C:cytosol"/>
    <property type="evidence" value="ECO:0007669"/>
    <property type="project" value="TreeGrafter"/>
</dbReference>
<dbReference type="GO" id="GO:0008662">
    <property type="term" value="F:1-phosphofructokinase activity"/>
    <property type="evidence" value="ECO:0007669"/>
    <property type="project" value="UniProtKB-UniRule"/>
</dbReference>
<evidence type="ECO:0000313" key="11">
    <source>
        <dbReference type="EMBL" id="CEN29220.1"/>
    </source>
</evidence>
<sequence>MIYTVTLNPSIDFLVRLPEFKVGEVNRMTSDDKFPGGKGINVSRILARIDSNSTAFGFLGGFTGDFIKEKLEAEAIVTDFVKIASDTRINVKIKSDIESEINGAGPQISEAERDQFFEKLAVLTPSDIVVLAGSAPASLGQDFYLDVINKIKAQGAEFVIDIEGDVLVKSLANQPLVVKPNNHELGAIYGVEFETVEELIPYGHKLLSDGAKYAMISMAGDGALLFADGKTYFAKAVKGVVKNSVGAGDSMIAGFVGEFAKSHDAVKAFRQGVACGTATAFSDDLASAEFIQEISEQVVVEER</sequence>
<name>A0A0D6E0D7_9LACT</name>
<dbReference type="Pfam" id="PF00294">
    <property type="entry name" value="PfkB"/>
    <property type="match status" value="1"/>
</dbReference>
<keyword evidence="2 8" id="KW-0808">Transferase</keyword>
<keyword evidence="5 9" id="KW-0418">Kinase</keyword>
<dbReference type="InterPro" id="IPR002173">
    <property type="entry name" value="Carboh/pur_kinase_PfkB_CS"/>
</dbReference>
<dbReference type="NCBIfam" id="TIGR03168">
    <property type="entry name" value="1-PFK"/>
    <property type="match status" value="1"/>
</dbReference>
<evidence type="ECO:0000256" key="9">
    <source>
        <dbReference type="RuleBase" id="RU369061"/>
    </source>
</evidence>
<keyword evidence="3 8" id="KW-0423">Lactose metabolism</keyword>
<evidence type="ECO:0000256" key="5">
    <source>
        <dbReference type="ARBA" id="ARBA00022777"/>
    </source>
</evidence>
<evidence type="ECO:0000313" key="12">
    <source>
        <dbReference type="Proteomes" id="UP000033166"/>
    </source>
</evidence>
<gene>
    <name evidence="11" type="primary">fruK</name>
    <name evidence="11" type="ORF">LACPI_2020</name>
</gene>
<reference evidence="12" key="1">
    <citation type="submission" date="2015-01" db="EMBL/GenBank/DDBJ databases">
        <authorList>
            <person name="Andreevskaya M."/>
        </authorList>
    </citation>
    <scope>NUCLEOTIDE SEQUENCE [LARGE SCALE GENOMIC DNA]</scope>
    <source>
        <strain evidence="12">MKFS47</strain>
    </source>
</reference>
<dbReference type="UniPathway" id="UPA00704">
    <property type="reaction ID" value="UER00715"/>
</dbReference>
<dbReference type="GO" id="GO:0005524">
    <property type="term" value="F:ATP binding"/>
    <property type="evidence" value="ECO:0007669"/>
    <property type="project" value="UniProtKB-UniRule"/>
</dbReference>
<evidence type="ECO:0000256" key="6">
    <source>
        <dbReference type="ARBA" id="ARBA00022840"/>
    </source>
</evidence>
<evidence type="ECO:0000256" key="8">
    <source>
        <dbReference type="PIRNR" id="PIRNR000535"/>
    </source>
</evidence>
<dbReference type="GO" id="GO:0016052">
    <property type="term" value="P:carbohydrate catabolic process"/>
    <property type="evidence" value="ECO:0007669"/>
    <property type="project" value="UniProtKB-ARBA"/>
</dbReference>
<dbReference type="STRING" id="1364.LP2241_50381"/>
<dbReference type="GO" id="GO:0005988">
    <property type="term" value="P:lactose metabolic process"/>
    <property type="evidence" value="ECO:0007669"/>
    <property type="project" value="UniProtKB-KW"/>
</dbReference>
<dbReference type="PANTHER" id="PTHR46566:SF1">
    <property type="entry name" value="1-PHOSPHOFRUCTOKINASE"/>
    <property type="match status" value="1"/>
</dbReference>
<comment type="similarity">
    <text evidence="8">Belongs to the carbohydrate kinase PfkB family. LacC subfamily.</text>
</comment>
<dbReference type="SUPFAM" id="SSF53613">
    <property type="entry name" value="Ribokinase-like"/>
    <property type="match status" value="1"/>
</dbReference>
<dbReference type="Proteomes" id="UP000033166">
    <property type="component" value="Chromosome I"/>
</dbReference>
<keyword evidence="6 8" id="KW-0067">ATP-binding</keyword>
<feature type="domain" description="Carbohydrate kinase PfkB" evidence="10">
    <location>
        <begin position="18"/>
        <end position="280"/>
    </location>
</feature>
<keyword evidence="4 8" id="KW-0547">Nucleotide-binding</keyword>
<comment type="catalytic activity">
    <reaction evidence="8">
        <text>D-tagatofuranose 6-phosphate + ATP = D-tagatofuranose 1,6-bisphosphate + ADP + H(+)</text>
        <dbReference type="Rhea" id="RHEA:12420"/>
        <dbReference type="ChEBI" id="CHEBI:15378"/>
        <dbReference type="ChEBI" id="CHEBI:30616"/>
        <dbReference type="ChEBI" id="CHEBI:58694"/>
        <dbReference type="ChEBI" id="CHEBI:58695"/>
        <dbReference type="ChEBI" id="CHEBI:456216"/>
        <dbReference type="EC" id="2.7.1.144"/>
    </reaction>
</comment>
<dbReference type="AlphaFoldDB" id="A0A0D6E0D7"/>
<organism evidence="11 12">
    <name type="scientific">Pseudolactococcus piscium MKFS47</name>
    <dbReference type="NCBI Taxonomy" id="297352"/>
    <lineage>
        <taxon>Bacteria</taxon>
        <taxon>Bacillati</taxon>
        <taxon>Bacillota</taxon>
        <taxon>Bacilli</taxon>
        <taxon>Lactobacillales</taxon>
        <taxon>Streptococcaceae</taxon>
        <taxon>Pseudolactococcus</taxon>
    </lineage>
</organism>
<dbReference type="InterPro" id="IPR011611">
    <property type="entry name" value="PfkB_dom"/>
</dbReference>
<comment type="function">
    <text evidence="9">Catalyzes the ATP-dependent phosphorylation of fructose-l-phosphate to fructose-l,6-bisphosphate.</text>
</comment>
<dbReference type="PIRSF" id="PIRSF000535">
    <property type="entry name" value="1PFK/6PFK/LacC"/>
    <property type="match status" value="1"/>
</dbReference>
<evidence type="ECO:0000256" key="3">
    <source>
        <dbReference type="ARBA" id="ARBA00022736"/>
    </source>
</evidence>
<dbReference type="PANTHER" id="PTHR46566">
    <property type="entry name" value="1-PHOSPHOFRUCTOKINASE-RELATED"/>
    <property type="match status" value="1"/>
</dbReference>
<evidence type="ECO:0000256" key="4">
    <source>
        <dbReference type="ARBA" id="ARBA00022741"/>
    </source>
</evidence>
<dbReference type="InterPro" id="IPR022463">
    <property type="entry name" value="1-PFruKinase"/>
</dbReference>
<dbReference type="CDD" id="cd01164">
    <property type="entry name" value="FruK_PfkB_like"/>
    <property type="match status" value="1"/>
</dbReference>
<dbReference type="EMBL" id="LN774769">
    <property type="protein sequence ID" value="CEN29220.1"/>
    <property type="molecule type" value="Genomic_DNA"/>
</dbReference>
<dbReference type="InterPro" id="IPR017583">
    <property type="entry name" value="Tagatose/fructose_Pkinase"/>
</dbReference>
<dbReference type="PROSITE" id="PS00584">
    <property type="entry name" value="PFKB_KINASES_2"/>
    <property type="match status" value="1"/>
</dbReference>
<dbReference type="GO" id="GO:2001059">
    <property type="term" value="P:D-tagatose 6-phosphate catabolic process"/>
    <property type="evidence" value="ECO:0007669"/>
    <property type="project" value="UniProtKB-UniPathway"/>
</dbReference>
<evidence type="ECO:0000259" key="10">
    <source>
        <dbReference type="Pfam" id="PF00294"/>
    </source>
</evidence>
<dbReference type="Gene3D" id="3.40.1190.20">
    <property type="match status" value="1"/>
</dbReference>
<dbReference type="KEGG" id="lpk:LACPI_2020"/>
<protein>
    <recommendedName>
        <fullName evidence="8">Tagatose-6-phosphate kinase</fullName>
        <ecNumber evidence="8">2.7.1.144</ecNumber>
    </recommendedName>
</protein>
<dbReference type="GO" id="GO:0044281">
    <property type="term" value="P:small molecule metabolic process"/>
    <property type="evidence" value="ECO:0007669"/>
    <property type="project" value="UniProtKB-ARBA"/>
</dbReference>
<dbReference type="RefSeq" id="WP_047916216.1">
    <property type="nucleotide sequence ID" value="NZ_LN774769.1"/>
</dbReference>
<evidence type="ECO:0000256" key="2">
    <source>
        <dbReference type="ARBA" id="ARBA00022679"/>
    </source>
</evidence>
<accession>A0A0D6E0D7</accession>
<proteinExistence type="inferred from homology"/>
<dbReference type="FunFam" id="3.40.1190.20:FF:000001">
    <property type="entry name" value="Phosphofructokinase"/>
    <property type="match status" value="1"/>
</dbReference>
<dbReference type="GO" id="GO:0009024">
    <property type="term" value="F:tagatose-6-phosphate kinase activity"/>
    <property type="evidence" value="ECO:0007669"/>
    <property type="project" value="UniProtKB-EC"/>
</dbReference>
<comment type="catalytic activity">
    <reaction evidence="7 9">
        <text>beta-D-fructose 1-phosphate + ATP = beta-D-fructose 1,6-bisphosphate + ADP + H(+)</text>
        <dbReference type="Rhea" id="RHEA:14213"/>
        <dbReference type="ChEBI" id="CHEBI:15378"/>
        <dbReference type="ChEBI" id="CHEBI:30616"/>
        <dbReference type="ChEBI" id="CHEBI:32966"/>
        <dbReference type="ChEBI" id="CHEBI:138881"/>
        <dbReference type="ChEBI" id="CHEBI:456216"/>
        <dbReference type="EC" id="2.7.1.56"/>
    </reaction>
</comment>
<dbReference type="HOGENOM" id="CLU_050013_1_0_9"/>
<evidence type="ECO:0000256" key="1">
    <source>
        <dbReference type="ARBA" id="ARBA00005380"/>
    </source>
</evidence>
<dbReference type="NCBIfam" id="TIGR03828">
    <property type="entry name" value="pfkB"/>
    <property type="match status" value="1"/>
</dbReference>
<evidence type="ECO:0000256" key="7">
    <source>
        <dbReference type="ARBA" id="ARBA00047745"/>
    </source>
</evidence>